<evidence type="ECO:0000256" key="4">
    <source>
        <dbReference type="ARBA" id="ARBA00022801"/>
    </source>
</evidence>
<evidence type="ECO:0000313" key="8">
    <source>
        <dbReference type="EMBL" id="SFD49211.1"/>
    </source>
</evidence>
<dbReference type="PANTHER" id="PTHR10030">
    <property type="entry name" value="ALPHA-L-FUCOSIDASE"/>
    <property type="match status" value="1"/>
</dbReference>
<dbReference type="STRING" id="1045775.SAMN05216378_0178"/>
<dbReference type="InterPro" id="IPR017853">
    <property type="entry name" value="GH"/>
</dbReference>
<dbReference type="Pfam" id="PF01120">
    <property type="entry name" value="Alpha_L_fucos"/>
    <property type="match status" value="1"/>
</dbReference>
<dbReference type="InterPro" id="IPR000421">
    <property type="entry name" value="FA58C"/>
</dbReference>
<protein>
    <recommendedName>
        <fullName evidence="2">alpha-L-fucosidase</fullName>
        <ecNumber evidence="2">3.2.1.51</ecNumber>
    </recommendedName>
</protein>
<dbReference type="SUPFAM" id="SSF49785">
    <property type="entry name" value="Galactose-binding domain-like"/>
    <property type="match status" value="1"/>
</dbReference>
<reference evidence="9" key="1">
    <citation type="submission" date="2016-10" db="EMBL/GenBank/DDBJ databases">
        <authorList>
            <person name="Varghese N."/>
            <person name="Submissions S."/>
        </authorList>
    </citation>
    <scope>NUCLEOTIDE SEQUENCE [LARGE SCALE GENOMIC DNA]</scope>
    <source>
        <strain evidence="9">CGMCC 1.10784</strain>
    </source>
</reference>
<evidence type="ECO:0000256" key="3">
    <source>
        <dbReference type="ARBA" id="ARBA00022729"/>
    </source>
</evidence>
<organism evidence="8 9">
    <name type="scientific">Paenibacillus catalpae</name>
    <dbReference type="NCBI Taxonomy" id="1045775"/>
    <lineage>
        <taxon>Bacteria</taxon>
        <taxon>Bacillati</taxon>
        <taxon>Bacillota</taxon>
        <taxon>Bacilli</taxon>
        <taxon>Bacillales</taxon>
        <taxon>Paenibacillaceae</taxon>
        <taxon>Paenibacillus</taxon>
    </lineage>
</organism>
<evidence type="ECO:0000256" key="6">
    <source>
        <dbReference type="SAM" id="MobiDB-lite"/>
    </source>
</evidence>
<feature type="region of interest" description="Disordered" evidence="6">
    <location>
        <begin position="233"/>
        <end position="256"/>
    </location>
</feature>
<dbReference type="Pfam" id="PF00754">
    <property type="entry name" value="F5_F8_type_C"/>
    <property type="match status" value="1"/>
</dbReference>
<dbReference type="RefSeq" id="WP_091179945.1">
    <property type="nucleotide sequence ID" value="NZ_FOMT01000001.1"/>
</dbReference>
<accession>A0A1I1SSA6</accession>
<dbReference type="PROSITE" id="PS50022">
    <property type="entry name" value="FA58C_3"/>
    <property type="match status" value="1"/>
</dbReference>
<keyword evidence="3" id="KW-0732">Signal</keyword>
<dbReference type="AlphaFoldDB" id="A0A1I1SSA6"/>
<keyword evidence="5" id="KW-0326">Glycosidase</keyword>
<dbReference type="GO" id="GO:0005764">
    <property type="term" value="C:lysosome"/>
    <property type="evidence" value="ECO:0007669"/>
    <property type="project" value="TreeGrafter"/>
</dbReference>
<gene>
    <name evidence="8" type="ORF">SAMN05216378_0178</name>
</gene>
<name>A0A1I1SSA6_9BACL</name>
<evidence type="ECO:0000256" key="2">
    <source>
        <dbReference type="ARBA" id="ARBA00012662"/>
    </source>
</evidence>
<proteinExistence type="inferred from homology"/>
<dbReference type="SUPFAM" id="SSF51445">
    <property type="entry name" value="(Trans)glycosidases"/>
    <property type="match status" value="1"/>
</dbReference>
<dbReference type="Proteomes" id="UP000198855">
    <property type="component" value="Unassembled WGS sequence"/>
</dbReference>
<dbReference type="InterPro" id="IPR000933">
    <property type="entry name" value="Glyco_hydro_29"/>
</dbReference>
<keyword evidence="9" id="KW-1185">Reference proteome</keyword>
<dbReference type="PANTHER" id="PTHR10030:SF37">
    <property type="entry name" value="ALPHA-L-FUCOSIDASE-RELATED"/>
    <property type="match status" value="1"/>
</dbReference>
<evidence type="ECO:0000256" key="5">
    <source>
        <dbReference type="ARBA" id="ARBA00023295"/>
    </source>
</evidence>
<dbReference type="FunFam" id="3.20.20.80:FF:000052">
    <property type="entry name" value="Putative alpha-L-fucosidase 1"/>
    <property type="match status" value="1"/>
</dbReference>
<dbReference type="OrthoDB" id="107551at2"/>
<sequence>MTEQIKHAAQIVPSARQLTWQELEFYSFIHFGVNTFTDKEWGLGDEEPSIFNPTEFDAKQWVEVCKSAGMKGLILTCKHHDGFCLWPSTYTDHSVKNSPWRDGEGDLVREVADACRERGLAFGVYLSPWDRHDERYGTDEYNNYFKDQLRELLTNYGDVFCVWFDGACGEGPNGLKQIYDWDGYYKVIREHQPNAVISVCGPDVRWCGNEAGHTRDSEWSVVPEELQDCEKIQEDSQHVDDGEFSKRSNSRDENLGSREAIKSKDKLVWYPAEVNTSIRPGWFYHSAEDDKVRSLEALLDIYYKSVGGNSTFLLNLPPDQRGLIHENDAHRMAELGQVIRTVFQHNLASGAVAIAKESLDEEHNAMRMLDGNKDSYWCPMEGTEQVVIDIDLGITQTFDTIVLQEHIRSGQRIEKLRIEVLEDGGVWKQVAGCTIVGYKRILTFAETTARQVRLIVEESRWCPTISVFEVYSSAGQKNKTAIV</sequence>
<dbReference type="InterPro" id="IPR008979">
    <property type="entry name" value="Galactose-bd-like_sf"/>
</dbReference>
<dbReference type="InterPro" id="IPR057739">
    <property type="entry name" value="Glyco_hydro_29_N"/>
</dbReference>
<dbReference type="GO" id="GO:0006004">
    <property type="term" value="P:fucose metabolic process"/>
    <property type="evidence" value="ECO:0007669"/>
    <property type="project" value="TreeGrafter"/>
</dbReference>
<feature type="domain" description="F5/8 type C" evidence="7">
    <location>
        <begin position="340"/>
        <end position="473"/>
    </location>
</feature>
<dbReference type="GO" id="GO:0016139">
    <property type="term" value="P:glycoside catabolic process"/>
    <property type="evidence" value="ECO:0007669"/>
    <property type="project" value="TreeGrafter"/>
</dbReference>
<dbReference type="EMBL" id="FOMT01000001">
    <property type="protein sequence ID" value="SFD49211.1"/>
    <property type="molecule type" value="Genomic_DNA"/>
</dbReference>
<dbReference type="GO" id="GO:0004560">
    <property type="term" value="F:alpha-L-fucosidase activity"/>
    <property type="evidence" value="ECO:0007669"/>
    <property type="project" value="InterPro"/>
</dbReference>
<evidence type="ECO:0000259" key="7">
    <source>
        <dbReference type="PROSITE" id="PS50022"/>
    </source>
</evidence>
<dbReference type="Gene3D" id="2.60.120.260">
    <property type="entry name" value="Galactose-binding domain-like"/>
    <property type="match status" value="1"/>
</dbReference>
<dbReference type="EC" id="3.2.1.51" evidence="2"/>
<dbReference type="Gene3D" id="3.20.20.80">
    <property type="entry name" value="Glycosidases"/>
    <property type="match status" value="1"/>
</dbReference>
<evidence type="ECO:0000313" key="9">
    <source>
        <dbReference type="Proteomes" id="UP000198855"/>
    </source>
</evidence>
<keyword evidence="4" id="KW-0378">Hydrolase</keyword>
<dbReference type="SMART" id="SM00812">
    <property type="entry name" value="Alpha_L_fucos"/>
    <property type="match status" value="1"/>
</dbReference>
<comment type="similarity">
    <text evidence="1">Belongs to the glycosyl hydrolase 29 family.</text>
</comment>
<evidence type="ECO:0000256" key="1">
    <source>
        <dbReference type="ARBA" id="ARBA00007951"/>
    </source>
</evidence>